<evidence type="ECO:0000313" key="2">
    <source>
        <dbReference type="EMBL" id="ONK72983.1"/>
    </source>
</evidence>
<protein>
    <submittedName>
        <fullName evidence="2">Uncharacterized protein</fullName>
    </submittedName>
</protein>
<proteinExistence type="predicted"/>
<gene>
    <name evidence="2" type="ORF">A4U43_C04F25710</name>
</gene>
<dbReference type="AlphaFoldDB" id="A0A5P1F5E7"/>
<evidence type="ECO:0000256" key="1">
    <source>
        <dbReference type="SAM" id="MobiDB-lite"/>
    </source>
</evidence>
<accession>A0A5P1F5E7</accession>
<keyword evidence="3" id="KW-1185">Reference proteome</keyword>
<reference evidence="3" key="1">
    <citation type="journal article" date="2017" name="Nat. Commun.">
        <title>The asparagus genome sheds light on the origin and evolution of a young Y chromosome.</title>
        <authorList>
            <person name="Harkess A."/>
            <person name="Zhou J."/>
            <person name="Xu C."/>
            <person name="Bowers J.E."/>
            <person name="Van der Hulst R."/>
            <person name="Ayyampalayam S."/>
            <person name="Mercati F."/>
            <person name="Riccardi P."/>
            <person name="McKain M.R."/>
            <person name="Kakrana A."/>
            <person name="Tang H."/>
            <person name="Ray J."/>
            <person name="Groenendijk J."/>
            <person name="Arikit S."/>
            <person name="Mathioni S.M."/>
            <person name="Nakano M."/>
            <person name="Shan H."/>
            <person name="Telgmann-Rauber A."/>
            <person name="Kanno A."/>
            <person name="Yue Z."/>
            <person name="Chen H."/>
            <person name="Li W."/>
            <person name="Chen Y."/>
            <person name="Xu X."/>
            <person name="Zhang Y."/>
            <person name="Luo S."/>
            <person name="Chen H."/>
            <person name="Gao J."/>
            <person name="Mao Z."/>
            <person name="Pires J.C."/>
            <person name="Luo M."/>
            <person name="Kudrna D."/>
            <person name="Wing R.A."/>
            <person name="Meyers B.C."/>
            <person name="Yi K."/>
            <person name="Kong H."/>
            <person name="Lavrijsen P."/>
            <person name="Sunseri F."/>
            <person name="Falavigna A."/>
            <person name="Ye Y."/>
            <person name="Leebens-Mack J.H."/>
            <person name="Chen G."/>
        </authorList>
    </citation>
    <scope>NUCLEOTIDE SEQUENCE [LARGE SCALE GENOMIC DNA]</scope>
    <source>
        <strain evidence="3">cv. DH0086</strain>
    </source>
</reference>
<evidence type="ECO:0000313" key="3">
    <source>
        <dbReference type="Proteomes" id="UP000243459"/>
    </source>
</evidence>
<organism evidence="2 3">
    <name type="scientific">Asparagus officinalis</name>
    <name type="common">Garden asparagus</name>
    <dbReference type="NCBI Taxonomy" id="4686"/>
    <lineage>
        <taxon>Eukaryota</taxon>
        <taxon>Viridiplantae</taxon>
        <taxon>Streptophyta</taxon>
        <taxon>Embryophyta</taxon>
        <taxon>Tracheophyta</taxon>
        <taxon>Spermatophyta</taxon>
        <taxon>Magnoliopsida</taxon>
        <taxon>Liliopsida</taxon>
        <taxon>Asparagales</taxon>
        <taxon>Asparagaceae</taxon>
        <taxon>Asparagoideae</taxon>
        <taxon>Asparagus</taxon>
    </lineage>
</organism>
<sequence length="142" mass="16281">MDHITSESSYRVDFASSHVVGEDASASASPVRTLHLRNYHPNHAAKHTEKSATRIEDAGLRRALYWADKPSIHGLSTLYDLKDYEFLPEDHYCPLNLPVIYQVIKTKSRRGFEVITIRRRQNNRESKKRGQTTDTDGPRSMV</sequence>
<feature type="compositionally biased region" description="Basic residues" evidence="1">
    <location>
        <begin position="118"/>
        <end position="130"/>
    </location>
</feature>
<dbReference type="EMBL" id="CM007384">
    <property type="protein sequence ID" value="ONK72983.1"/>
    <property type="molecule type" value="Genomic_DNA"/>
</dbReference>
<dbReference type="Gramene" id="ONK72983">
    <property type="protein sequence ID" value="ONK72983"/>
    <property type="gene ID" value="A4U43_C04F25710"/>
</dbReference>
<feature type="region of interest" description="Disordered" evidence="1">
    <location>
        <begin position="118"/>
        <end position="142"/>
    </location>
</feature>
<dbReference type="Proteomes" id="UP000243459">
    <property type="component" value="Chromosome 4"/>
</dbReference>
<name>A0A5P1F5E7_ASPOF</name>